<accession>A0ABU9Y6T0</accession>
<reference evidence="3 4" key="1">
    <citation type="submission" date="2024-05" db="EMBL/GenBank/DDBJ databases">
        <authorList>
            <person name="Liu Q."/>
            <person name="Xin Y.-H."/>
        </authorList>
    </citation>
    <scope>NUCLEOTIDE SEQUENCE [LARGE SCALE GENOMIC DNA]</scope>
    <source>
        <strain evidence="3 4">CGMCC 1.10181</strain>
    </source>
</reference>
<dbReference type="InterPro" id="IPR043129">
    <property type="entry name" value="ATPase_NBD"/>
</dbReference>
<dbReference type="InterPro" id="IPR050273">
    <property type="entry name" value="GppA/Ppx_hydrolase"/>
</dbReference>
<dbReference type="Pfam" id="PF21697">
    <property type="entry name" value="Ppx_C"/>
    <property type="match status" value="1"/>
</dbReference>
<dbReference type="Gene3D" id="3.30.420.40">
    <property type="match status" value="1"/>
</dbReference>
<dbReference type="InterPro" id="IPR003695">
    <property type="entry name" value="Ppx_GppA_N"/>
</dbReference>
<proteinExistence type="predicted"/>
<evidence type="ECO:0000313" key="3">
    <source>
        <dbReference type="EMBL" id="MEN2791488.1"/>
    </source>
</evidence>
<dbReference type="SUPFAM" id="SSF53067">
    <property type="entry name" value="Actin-like ATPase domain"/>
    <property type="match status" value="2"/>
</dbReference>
<dbReference type="Gene3D" id="3.30.420.150">
    <property type="entry name" value="Exopolyphosphatase. Domain 2"/>
    <property type="match status" value="1"/>
</dbReference>
<feature type="domain" description="Exopolyphosphatase C-terminal" evidence="2">
    <location>
        <begin position="349"/>
        <end position="492"/>
    </location>
</feature>
<dbReference type="RefSeq" id="WP_343892484.1">
    <property type="nucleotide sequence ID" value="NZ_BAAAEH010000060.1"/>
</dbReference>
<dbReference type="SUPFAM" id="SSF109604">
    <property type="entry name" value="HD-domain/PDEase-like"/>
    <property type="match status" value="1"/>
</dbReference>
<dbReference type="EMBL" id="JBDIME010000018">
    <property type="protein sequence ID" value="MEN2791488.1"/>
    <property type="molecule type" value="Genomic_DNA"/>
</dbReference>
<dbReference type="GO" id="GO:0016787">
    <property type="term" value="F:hydrolase activity"/>
    <property type="evidence" value="ECO:0007669"/>
    <property type="project" value="UniProtKB-KW"/>
</dbReference>
<protein>
    <submittedName>
        <fullName evidence="3">Ppx/GppA family phosphatase</fullName>
        <ecNumber evidence="3">3.6.1.-</ecNumber>
    </submittedName>
</protein>
<dbReference type="PANTHER" id="PTHR30005:SF0">
    <property type="entry name" value="RETROGRADE REGULATION PROTEIN 2"/>
    <property type="match status" value="1"/>
</dbReference>
<keyword evidence="4" id="KW-1185">Reference proteome</keyword>
<dbReference type="EC" id="3.6.1.-" evidence="3"/>
<dbReference type="Gene3D" id="1.10.3210.10">
    <property type="entry name" value="Hypothetical protein af1432"/>
    <property type="match status" value="1"/>
</dbReference>
<name>A0ABU9Y6T0_9SPHN</name>
<keyword evidence="3" id="KW-0378">Hydrolase</keyword>
<dbReference type="PANTHER" id="PTHR30005">
    <property type="entry name" value="EXOPOLYPHOSPHATASE"/>
    <property type="match status" value="1"/>
</dbReference>
<comment type="caution">
    <text evidence="3">The sequence shown here is derived from an EMBL/GenBank/DDBJ whole genome shotgun (WGS) entry which is preliminary data.</text>
</comment>
<evidence type="ECO:0000259" key="2">
    <source>
        <dbReference type="Pfam" id="PF21697"/>
    </source>
</evidence>
<dbReference type="Pfam" id="PF02541">
    <property type="entry name" value="Ppx-GppA"/>
    <property type="match status" value="1"/>
</dbReference>
<sequence>MATLLFRKPKPDVVAEPRTAIIDIGSNSIRLVVYQGPERLPAVLFNEKVMAGLGRGLAETGMIAESALEVASEALARFAAVASEMEVTRLRTVATAAVREASNGHVLLETARGLGLHVELLSGEQEATAAGQGVLSAIPDADGIVGDLGGGSLELVRVSGGKVRERVSFPFGVLRIGAIRAKGQGVLERQVFKALKEAGWVGKGNGLPLYLVGGSWRALARLDMYLNSYPLPVIHQYSMAPAAIARMGRTISHVPKSWLRAIPGLSTGRVSTLGDAAALLATLLKHLQAEATIVSAFGLREGLLYGLLDETLRAEDPLIVAARDEGQRHGRFAEHGDLLDRWIAPLFTQDSPGQARLRLMACLLADVGWRANPEFRAERGVEIALHGNWVAIDARGRAVVAQALFTSLGGGTMIPAPLDTLASAADLKRAVSWGLAMRLGQRLGGGLAGPLQRSHLSDDGEVVTLNVTPDDLALYGDAVERRHAALAAALGREPIVTA</sequence>
<organism evidence="3 4">
    <name type="scientific">Sphingomonas oligophenolica</name>
    <dbReference type="NCBI Taxonomy" id="301154"/>
    <lineage>
        <taxon>Bacteria</taxon>
        <taxon>Pseudomonadati</taxon>
        <taxon>Pseudomonadota</taxon>
        <taxon>Alphaproteobacteria</taxon>
        <taxon>Sphingomonadales</taxon>
        <taxon>Sphingomonadaceae</taxon>
        <taxon>Sphingomonas</taxon>
    </lineage>
</organism>
<dbReference type="Proteomes" id="UP001419910">
    <property type="component" value="Unassembled WGS sequence"/>
</dbReference>
<evidence type="ECO:0000313" key="4">
    <source>
        <dbReference type="Proteomes" id="UP001419910"/>
    </source>
</evidence>
<dbReference type="InterPro" id="IPR048951">
    <property type="entry name" value="Ppx_C"/>
</dbReference>
<feature type="domain" description="Ppx/GppA phosphatase N-terminal" evidence="1">
    <location>
        <begin position="33"/>
        <end position="309"/>
    </location>
</feature>
<evidence type="ECO:0000259" key="1">
    <source>
        <dbReference type="Pfam" id="PF02541"/>
    </source>
</evidence>
<gene>
    <name evidence="3" type="ORF">ABC974_17765</name>
</gene>
<dbReference type="CDD" id="cd24052">
    <property type="entry name" value="ASKHA_NBD_HpPPX-GppA-like"/>
    <property type="match status" value="1"/>
</dbReference>